<evidence type="ECO:0000259" key="7">
    <source>
        <dbReference type="Pfam" id="PF06305"/>
    </source>
</evidence>
<gene>
    <name evidence="8" type="ORF">UX47_C0010G0009</name>
</gene>
<name>A0A0G1RRA1_9BACT</name>
<evidence type="ECO:0000256" key="6">
    <source>
        <dbReference type="SAM" id="Phobius"/>
    </source>
</evidence>
<feature type="transmembrane region" description="Helical" evidence="6">
    <location>
        <begin position="39"/>
        <end position="60"/>
    </location>
</feature>
<dbReference type="GO" id="GO:0005886">
    <property type="term" value="C:plasma membrane"/>
    <property type="evidence" value="ECO:0007669"/>
    <property type="project" value="InterPro"/>
</dbReference>
<evidence type="ECO:0000313" key="8">
    <source>
        <dbReference type="EMBL" id="KKU32493.1"/>
    </source>
</evidence>
<dbReference type="AlphaFoldDB" id="A0A0G1RRA1"/>
<dbReference type="EMBL" id="LCMI01000010">
    <property type="protein sequence ID" value="KKU32493.1"/>
    <property type="molecule type" value="Genomic_DNA"/>
</dbReference>
<evidence type="ECO:0000256" key="2">
    <source>
        <dbReference type="ARBA" id="ARBA00022692"/>
    </source>
</evidence>
<evidence type="ECO:0000256" key="1">
    <source>
        <dbReference type="ARBA" id="ARBA00022475"/>
    </source>
</evidence>
<evidence type="ECO:0000256" key="3">
    <source>
        <dbReference type="ARBA" id="ARBA00022989"/>
    </source>
</evidence>
<organism evidence="8 9">
    <name type="scientific">Candidatus Collierbacteria bacterium GW2011_GWA2_46_26</name>
    <dbReference type="NCBI Taxonomy" id="1618381"/>
    <lineage>
        <taxon>Bacteria</taxon>
        <taxon>Candidatus Collieribacteriota</taxon>
    </lineage>
</organism>
<evidence type="ECO:0000313" key="9">
    <source>
        <dbReference type="Proteomes" id="UP000034794"/>
    </source>
</evidence>
<protein>
    <recommendedName>
        <fullName evidence="7">Lipopolysaccharide assembly protein A domain-containing protein</fullName>
    </recommendedName>
</protein>
<keyword evidence="1" id="KW-1003">Cell membrane</keyword>
<dbReference type="InterPro" id="IPR010445">
    <property type="entry name" value="LapA_dom"/>
</dbReference>
<dbReference type="Pfam" id="PF06305">
    <property type="entry name" value="LapA_dom"/>
    <property type="match status" value="1"/>
</dbReference>
<comment type="caution">
    <text evidence="8">The sequence shown here is derived from an EMBL/GenBank/DDBJ whole genome shotgun (WGS) entry which is preliminary data.</text>
</comment>
<reference evidence="8 9" key="1">
    <citation type="journal article" date="2015" name="Nature">
        <title>rRNA introns, odd ribosomes, and small enigmatic genomes across a large radiation of phyla.</title>
        <authorList>
            <person name="Brown C.T."/>
            <person name="Hug L.A."/>
            <person name="Thomas B.C."/>
            <person name="Sharon I."/>
            <person name="Castelle C.J."/>
            <person name="Singh A."/>
            <person name="Wilkins M.J."/>
            <person name="Williams K.H."/>
            <person name="Banfield J.F."/>
        </authorList>
    </citation>
    <scope>NUCLEOTIDE SEQUENCE [LARGE SCALE GENOMIC DNA]</scope>
</reference>
<accession>A0A0G1RRA1</accession>
<keyword evidence="5" id="KW-0175">Coiled coil</keyword>
<keyword evidence="2 6" id="KW-0812">Transmembrane</keyword>
<dbReference type="Proteomes" id="UP000034794">
    <property type="component" value="Unassembled WGS sequence"/>
</dbReference>
<keyword evidence="3 6" id="KW-1133">Transmembrane helix</keyword>
<sequence>MINLIFLLLTGSILAYVSKYNLDLVTVNLGKYTITDVPLFYVIIGSLLLGLVISFLMQLFRNISNSFALRSNKKAIKSGQDEVLELTKRVHQLELENEKIKNGTTMEVIDTNAL</sequence>
<evidence type="ECO:0000256" key="5">
    <source>
        <dbReference type="SAM" id="Coils"/>
    </source>
</evidence>
<feature type="coiled-coil region" evidence="5">
    <location>
        <begin position="76"/>
        <end position="103"/>
    </location>
</feature>
<keyword evidence="4 6" id="KW-0472">Membrane</keyword>
<feature type="domain" description="Lipopolysaccharide assembly protein A" evidence="7">
    <location>
        <begin position="21"/>
        <end position="82"/>
    </location>
</feature>
<proteinExistence type="predicted"/>
<evidence type="ECO:0000256" key="4">
    <source>
        <dbReference type="ARBA" id="ARBA00023136"/>
    </source>
</evidence>